<feature type="compositionally biased region" description="Acidic residues" evidence="3">
    <location>
        <begin position="56"/>
        <end position="66"/>
    </location>
</feature>
<dbReference type="PANTHER" id="PTHR16291">
    <property type="entry name" value="NUCLEAR CAP-BINDING PROTEIN SUBUNIT 3"/>
    <property type="match status" value="1"/>
</dbReference>
<evidence type="ECO:0000313" key="5">
    <source>
        <dbReference type="Proteomes" id="UP000186922"/>
    </source>
</evidence>
<feature type="region of interest" description="Disordered" evidence="3">
    <location>
        <begin position="355"/>
        <end position="390"/>
    </location>
</feature>
<name>A0A1D1VL32_RAMVA</name>
<organism evidence="4 5">
    <name type="scientific">Ramazzottius varieornatus</name>
    <name type="common">Water bear</name>
    <name type="synonym">Tardigrade</name>
    <dbReference type="NCBI Taxonomy" id="947166"/>
    <lineage>
        <taxon>Eukaryota</taxon>
        <taxon>Metazoa</taxon>
        <taxon>Ecdysozoa</taxon>
        <taxon>Tardigrada</taxon>
        <taxon>Eutardigrada</taxon>
        <taxon>Parachela</taxon>
        <taxon>Hypsibioidea</taxon>
        <taxon>Ramazzottiidae</taxon>
        <taxon>Ramazzottius</taxon>
    </lineage>
</organism>
<reference evidence="4 5" key="1">
    <citation type="journal article" date="2016" name="Nat. Commun.">
        <title>Extremotolerant tardigrade genome and improved radiotolerance of human cultured cells by tardigrade-unique protein.</title>
        <authorList>
            <person name="Hashimoto T."/>
            <person name="Horikawa D.D."/>
            <person name="Saito Y."/>
            <person name="Kuwahara H."/>
            <person name="Kozuka-Hata H."/>
            <person name="Shin-I T."/>
            <person name="Minakuchi Y."/>
            <person name="Ohishi K."/>
            <person name="Motoyama A."/>
            <person name="Aizu T."/>
            <person name="Enomoto A."/>
            <person name="Kondo K."/>
            <person name="Tanaka S."/>
            <person name="Hara Y."/>
            <person name="Koshikawa S."/>
            <person name="Sagara H."/>
            <person name="Miura T."/>
            <person name="Yokobori S."/>
            <person name="Miyagawa K."/>
            <person name="Suzuki Y."/>
            <person name="Kubo T."/>
            <person name="Oyama M."/>
            <person name="Kohara Y."/>
            <person name="Fujiyama A."/>
            <person name="Arakawa K."/>
            <person name="Katayama T."/>
            <person name="Toyoda A."/>
            <person name="Kunieda T."/>
        </authorList>
    </citation>
    <scope>NUCLEOTIDE SEQUENCE [LARGE SCALE GENOMIC DNA]</scope>
    <source>
        <strain evidence="4 5">YOKOZUNA-1</strain>
    </source>
</reference>
<dbReference type="STRING" id="947166.A0A1D1VL32"/>
<keyword evidence="5" id="KW-1185">Reference proteome</keyword>
<sequence length="462" mass="51948">MDESEDYVDLLVGSDEEDDFDLDGHEAPAPTKTAKAVPTTLITAAVALPPVSDHQEDAEMADEDGEIATTPPQPNGRSSAKLSEEGIEDLYHSMNVDGDANLVGGVKYRLDTVHLRGVNDLSTSDVTKIFQDGASIKPNSVEWISDTACNVVFLTELAAATSLYKVSQPLKVMKKAASEDSDSGEAREQIFVQRPPEFDPVTGEELFVSTMSSFPIPVPQGRWRVIKKIPSKAKQIILRFALTTDKKPPNAQKYSQYYEKYGQQSEEERRSYHRETYRNGANADFNSSRADPVASARYLARRRTTIVVPELPPRQHASTPSDRPRQDYHIVVRNGDYETLKGNYVDLDAPQEDAPTLINPPVLVSPRRHGTSPYDRPRSSEETKHFEQGRLPLATNDLRCLLQRRKTIPQNDLRHRLSRRPGDGVGSRPSVRPGDLRSRINRVRENEEPVFDPQSFDRYYQY</sequence>
<proteinExistence type="inferred from homology"/>
<feature type="region of interest" description="Disordered" evidence="3">
    <location>
        <begin position="1"/>
        <end position="36"/>
    </location>
</feature>
<dbReference type="Proteomes" id="UP000186922">
    <property type="component" value="Unassembled WGS sequence"/>
</dbReference>
<evidence type="ECO:0000256" key="1">
    <source>
        <dbReference type="ARBA" id="ARBA00006069"/>
    </source>
</evidence>
<dbReference type="PANTHER" id="PTHR16291:SF0">
    <property type="entry name" value="NUCLEAR CAP-BINDING PROTEIN SUBUNIT 3"/>
    <property type="match status" value="1"/>
</dbReference>
<feature type="compositionally biased region" description="Low complexity" evidence="3">
    <location>
        <begin position="27"/>
        <end position="36"/>
    </location>
</feature>
<dbReference type="GO" id="GO:0003729">
    <property type="term" value="F:mRNA binding"/>
    <property type="evidence" value="ECO:0007669"/>
    <property type="project" value="InterPro"/>
</dbReference>
<dbReference type="GO" id="GO:0005634">
    <property type="term" value="C:nucleus"/>
    <property type="evidence" value="ECO:0007669"/>
    <property type="project" value="TreeGrafter"/>
</dbReference>
<evidence type="ECO:0000313" key="4">
    <source>
        <dbReference type="EMBL" id="GAV02320.1"/>
    </source>
</evidence>
<comment type="caution">
    <text evidence="4">The sequence shown here is derived from an EMBL/GenBank/DDBJ whole genome shotgun (WGS) entry which is preliminary data.</text>
</comment>
<evidence type="ECO:0000256" key="3">
    <source>
        <dbReference type="SAM" id="MobiDB-lite"/>
    </source>
</evidence>
<gene>
    <name evidence="4" type="primary">RvY_12904-1</name>
    <name evidence="4" type="synonym">RvY_12904.1</name>
    <name evidence="4" type="ORF">RvY_12904</name>
</gene>
<dbReference type="InterPro" id="IPR019416">
    <property type="entry name" value="NCBP3"/>
</dbReference>
<feature type="compositionally biased region" description="Basic and acidic residues" evidence="3">
    <location>
        <begin position="375"/>
        <end position="388"/>
    </location>
</feature>
<evidence type="ECO:0000256" key="2">
    <source>
        <dbReference type="ARBA" id="ARBA00019876"/>
    </source>
</evidence>
<feature type="region of interest" description="Disordered" evidence="3">
    <location>
        <begin position="49"/>
        <end position="82"/>
    </location>
</feature>
<dbReference type="AlphaFoldDB" id="A0A1D1VL32"/>
<dbReference type="OrthoDB" id="422106at2759"/>
<feature type="compositionally biased region" description="Acidic residues" evidence="3">
    <location>
        <begin position="1"/>
        <end position="21"/>
    </location>
</feature>
<dbReference type="Pfam" id="PF10309">
    <property type="entry name" value="NCBP3"/>
    <property type="match status" value="1"/>
</dbReference>
<dbReference type="GO" id="GO:0000340">
    <property type="term" value="F:RNA 7-methylguanosine cap binding"/>
    <property type="evidence" value="ECO:0007669"/>
    <property type="project" value="InterPro"/>
</dbReference>
<feature type="region of interest" description="Disordered" evidence="3">
    <location>
        <begin position="411"/>
        <end position="437"/>
    </location>
</feature>
<dbReference type="EMBL" id="BDGG01000008">
    <property type="protein sequence ID" value="GAV02320.1"/>
    <property type="molecule type" value="Genomic_DNA"/>
</dbReference>
<protein>
    <recommendedName>
        <fullName evidence="2">Nuclear cap-binding protein subunit 3</fullName>
    </recommendedName>
</protein>
<comment type="similarity">
    <text evidence="1">Belongs to the NCBP3 family.</text>
</comment>
<accession>A0A1D1VL32</accession>